<name>A0A5C7AQ17_9FLAO</name>
<evidence type="ECO:0000256" key="6">
    <source>
        <dbReference type="ARBA" id="ARBA00047334"/>
    </source>
</evidence>
<dbReference type="InterPro" id="IPR034291">
    <property type="entry name" value="TMP_synthase"/>
</dbReference>
<dbReference type="EMBL" id="VORX01000004">
    <property type="protein sequence ID" value="TXE07932.1"/>
    <property type="molecule type" value="Genomic_DNA"/>
</dbReference>
<feature type="domain" description="Thiamine phosphate synthase/TenI" evidence="12">
    <location>
        <begin position="12"/>
        <end position="186"/>
    </location>
</feature>
<dbReference type="Gene3D" id="3.20.20.70">
    <property type="entry name" value="Aldolase class I"/>
    <property type="match status" value="1"/>
</dbReference>
<keyword evidence="5 9" id="KW-0784">Thiamine biosynthesis</keyword>
<sequence>MISKLQYISQGDSLKEHLDNITNACRSGADWVQLRLKNLEYETLLKTAEKAREITNQYQARFILNDHYKIAKTVKADGVHLGKTDACPMVVREHLYSWQFVGGTANTSQDCKEIIDKKVDYIGLGPFRFTKTKTNLSPVLGLDGYINVLQSLRIEIPMIAIGGITLNDVPEIIKTGVYGIAVSQEITQDFNQIKSFQKLLGISKFQEDLWNTNQNSI</sequence>
<evidence type="ECO:0000313" key="14">
    <source>
        <dbReference type="Proteomes" id="UP000321734"/>
    </source>
</evidence>
<keyword evidence="3 9" id="KW-0479">Metal-binding</keyword>
<dbReference type="RefSeq" id="WP_146893329.1">
    <property type="nucleotide sequence ID" value="NZ_VORX01000004.1"/>
</dbReference>
<dbReference type="InterPro" id="IPR013785">
    <property type="entry name" value="Aldolase_TIM"/>
</dbReference>
<evidence type="ECO:0000259" key="12">
    <source>
        <dbReference type="Pfam" id="PF02581"/>
    </source>
</evidence>
<dbReference type="GO" id="GO:0009229">
    <property type="term" value="P:thiamine diphosphate biosynthetic process"/>
    <property type="evidence" value="ECO:0007669"/>
    <property type="project" value="UniProtKB-UniRule"/>
</dbReference>
<dbReference type="UniPathway" id="UPA00060">
    <property type="reaction ID" value="UER00141"/>
</dbReference>
<feature type="binding site" evidence="9">
    <location>
        <position position="65"/>
    </location>
    <ligand>
        <name>4-amino-2-methyl-5-(diphosphooxymethyl)pyrimidine</name>
        <dbReference type="ChEBI" id="CHEBI:57841"/>
    </ligand>
</feature>
<comment type="similarity">
    <text evidence="9 10">Belongs to the thiamine-phosphate synthase family.</text>
</comment>
<comment type="pathway">
    <text evidence="1 9 11">Cofactor biosynthesis; thiamine diphosphate biosynthesis; thiamine phosphate from 4-amino-2-methyl-5-diphosphomethylpyrimidine and 4-methyl-5-(2-phosphoethyl)-thiazole: step 1/1.</text>
</comment>
<feature type="binding site" evidence="9">
    <location>
        <position position="66"/>
    </location>
    <ligand>
        <name>Mg(2+)</name>
        <dbReference type="ChEBI" id="CHEBI:18420"/>
    </ligand>
</feature>
<evidence type="ECO:0000256" key="9">
    <source>
        <dbReference type="HAMAP-Rule" id="MF_00097"/>
    </source>
</evidence>
<dbReference type="InterPro" id="IPR036206">
    <property type="entry name" value="ThiamineP_synth_sf"/>
</dbReference>
<gene>
    <name evidence="9 13" type="primary">thiE</name>
    <name evidence="13" type="ORF">ES711_10925</name>
</gene>
<evidence type="ECO:0000256" key="2">
    <source>
        <dbReference type="ARBA" id="ARBA00022679"/>
    </source>
</evidence>
<dbReference type="OrthoDB" id="9812206at2"/>
<dbReference type="InterPro" id="IPR022998">
    <property type="entry name" value="ThiamineP_synth_TenI"/>
</dbReference>
<proteinExistence type="inferred from homology"/>
<keyword evidence="4 9" id="KW-0460">Magnesium</keyword>
<dbReference type="HAMAP" id="MF_00097">
    <property type="entry name" value="TMP_synthase"/>
    <property type="match status" value="1"/>
</dbReference>
<evidence type="ECO:0000256" key="7">
    <source>
        <dbReference type="ARBA" id="ARBA00047851"/>
    </source>
</evidence>
<evidence type="ECO:0000256" key="10">
    <source>
        <dbReference type="RuleBase" id="RU003826"/>
    </source>
</evidence>
<dbReference type="Proteomes" id="UP000321734">
    <property type="component" value="Unassembled WGS sequence"/>
</dbReference>
<dbReference type="GO" id="GO:0005737">
    <property type="term" value="C:cytoplasm"/>
    <property type="evidence" value="ECO:0007669"/>
    <property type="project" value="TreeGrafter"/>
</dbReference>
<dbReference type="GO" id="GO:0000287">
    <property type="term" value="F:magnesium ion binding"/>
    <property type="evidence" value="ECO:0007669"/>
    <property type="project" value="UniProtKB-UniRule"/>
</dbReference>
<organism evidence="13 14">
    <name type="scientific">Gelidibacter salicanalis</name>
    <dbReference type="NCBI Taxonomy" id="291193"/>
    <lineage>
        <taxon>Bacteria</taxon>
        <taxon>Pseudomonadati</taxon>
        <taxon>Bacteroidota</taxon>
        <taxon>Flavobacteriia</taxon>
        <taxon>Flavobacteriales</taxon>
        <taxon>Flavobacteriaceae</taxon>
        <taxon>Gelidibacter</taxon>
    </lineage>
</organism>
<comment type="cofactor">
    <cofactor evidence="9">
        <name>Mg(2+)</name>
        <dbReference type="ChEBI" id="CHEBI:18420"/>
    </cofactor>
    <text evidence="9">Binds 1 Mg(2+) ion per subunit.</text>
</comment>
<feature type="binding site" evidence="9">
    <location>
        <begin position="130"/>
        <end position="132"/>
    </location>
    <ligand>
        <name>2-[(2R,5Z)-2-carboxy-4-methylthiazol-5(2H)-ylidene]ethyl phosphate</name>
        <dbReference type="ChEBI" id="CHEBI:62899"/>
    </ligand>
</feature>
<evidence type="ECO:0000256" key="8">
    <source>
        <dbReference type="ARBA" id="ARBA00047883"/>
    </source>
</evidence>
<comment type="caution">
    <text evidence="9">Lacks conserved residue(s) required for the propagation of feature annotation.</text>
</comment>
<keyword evidence="14" id="KW-1185">Reference proteome</keyword>
<comment type="catalytic activity">
    <reaction evidence="7 9 10">
        <text>2-(2-carboxy-4-methylthiazol-5-yl)ethyl phosphate + 4-amino-2-methyl-5-(diphosphooxymethyl)pyrimidine + 2 H(+) = thiamine phosphate + CO2 + diphosphate</text>
        <dbReference type="Rhea" id="RHEA:47848"/>
        <dbReference type="ChEBI" id="CHEBI:15378"/>
        <dbReference type="ChEBI" id="CHEBI:16526"/>
        <dbReference type="ChEBI" id="CHEBI:33019"/>
        <dbReference type="ChEBI" id="CHEBI:37575"/>
        <dbReference type="ChEBI" id="CHEBI:57841"/>
        <dbReference type="ChEBI" id="CHEBI:62890"/>
        <dbReference type="EC" id="2.5.1.3"/>
    </reaction>
</comment>
<evidence type="ECO:0000313" key="13">
    <source>
        <dbReference type="EMBL" id="TXE07932.1"/>
    </source>
</evidence>
<reference evidence="13 14" key="1">
    <citation type="submission" date="2019-08" db="EMBL/GenBank/DDBJ databases">
        <title>Genome sequence of Gelidibacter salicanalis IC162T.</title>
        <authorList>
            <person name="Bowman J.P."/>
        </authorList>
    </citation>
    <scope>NUCLEOTIDE SEQUENCE [LARGE SCALE GENOMIC DNA]</scope>
    <source>
        <strain evidence="13 14">IC162</strain>
    </source>
</reference>
<dbReference type="SUPFAM" id="SSF51391">
    <property type="entry name" value="Thiamin phosphate synthase"/>
    <property type="match status" value="1"/>
</dbReference>
<accession>A0A5C7AQ17</accession>
<evidence type="ECO:0000256" key="3">
    <source>
        <dbReference type="ARBA" id="ARBA00022723"/>
    </source>
</evidence>
<feature type="binding site" evidence="9">
    <location>
        <position position="104"/>
    </location>
    <ligand>
        <name>4-amino-2-methyl-5-(diphosphooxymethyl)pyrimidine</name>
        <dbReference type="ChEBI" id="CHEBI:57841"/>
    </ligand>
</feature>
<protein>
    <recommendedName>
        <fullName evidence="9">Thiamine-phosphate synthase</fullName>
        <shortName evidence="9">TP synthase</shortName>
        <shortName evidence="9">TPS</shortName>
        <ecNumber evidence="9">2.5.1.3</ecNumber>
    </recommendedName>
    <alternativeName>
        <fullName evidence="9">Thiamine-phosphate pyrophosphorylase</fullName>
        <shortName evidence="9">TMP pyrophosphorylase</shortName>
        <shortName evidence="9">TMP-PPase</shortName>
    </alternativeName>
</protein>
<comment type="catalytic activity">
    <reaction evidence="6 9 10">
        <text>4-methyl-5-(2-phosphooxyethyl)-thiazole + 4-amino-2-methyl-5-(diphosphooxymethyl)pyrimidine + H(+) = thiamine phosphate + diphosphate</text>
        <dbReference type="Rhea" id="RHEA:22328"/>
        <dbReference type="ChEBI" id="CHEBI:15378"/>
        <dbReference type="ChEBI" id="CHEBI:33019"/>
        <dbReference type="ChEBI" id="CHEBI:37575"/>
        <dbReference type="ChEBI" id="CHEBI:57841"/>
        <dbReference type="ChEBI" id="CHEBI:58296"/>
        <dbReference type="EC" id="2.5.1.3"/>
    </reaction>
</comment>
<evidence type="ECO:0000256" key="4">
    <source>
        <dbReference type="ARBA" id="ARBA00022842"/>
    </source>
</evidence>
<dbReference type="Pfam" id="PF02581">
    <property type="entry name" value="TMP-TENI"/>
    <property type="match status" value="1"/>
</dbReference>
<comment type="caution">
    <text evidence="13">The sequence shown here is derived from an EMBL/GenBank/DDBJ whole genome shotgun (WGS) entry which is preliminary data.</text>
</comment>
<feature type="binding site" evidence="9">
    <location>
        <position position="85"/>
    </location>
    <ligand>
        <name>Mg(2+)</name>
        <dbReference type="ChEBI" id="CHEBI:18420"/>
    </ligand>
</feature>
<dbReference type="NCBIfam" id="TIGR00693">
    <property type="entry name" value="thiE"/>
    <property type="match status" value="1"/>
</dbReference>
<feature type="binding site" evidence="9">
    <location>
        <position position="163"/>
    </location>
    <ligand>
        <name>2-[(2R,5Z)-2-carboxy-4-methylthiazol-5(2H)-ylidene]ethyl phosphate</name>
        <dbReference type="ChEBI" id="CHEBI:62899"/>
    </ligand>
</feature>
<evidence type="ECO:0000256" key="5">
    <source>
        <dbReference type="ARBA" id="ARBA00022977"/>
    </source>
</evidence>
<comment type="function">
    <text evidence="9">Condenses 4-methyl-5-(beta-hydroxyethyl)thiazole monophosphate (THZ-P) and 2-methyl-4-amino-5-hydroxymethyl pyrimidine pyrophosphate (HMP-PP) to form thiamine monophosphate (TMP).</text>
</comment>
<dbReference type="PANTHER" id="PTHR20857">
    <property type="entry name" value="THIAMINE-PHOSPHATE PYROPHOSPHORYLASE"/>
    <property type="match status" value="1"/>
</dbReference>
<dbReference type="CDD" id="cd00564">
    <property type="entry name" value="TMP_TenI"/>
    <property type="match status" value="1"/>
</dbReference>
<evidence type="ECO:0000256" key="11">
    <source>
        <dbReference type="RuleBase" id="RU004253"/>
    </source>
</evidence>
<dbReference type="EC" id="2.5.1.3" evidence="9"/>
<dbReference type="AlphaFoldDB" id="A0A5C7AQ17"/>
<evidence type="ECO:0000256" key="1">
    <source>
        <dbReference type="ARBA" id="ARBA00005165"/>
    </source>
</evidence>
<keyword evidence="2 9" id="KW-0808">Transferase</keyword>
<dbReference type="GO" id="GO:0004789">
    <property type="term" value="F:thiamine-phosphate diphosphorylase activity"/>
    <property type="evidence" value="ECO:0007669"/>
    <property type="project" value="UniProtKB-UniRule"/>
</dbReference>
<dbReference type="PANTHER" id="PTHR20857:SF15">
    <property type="entry name" value="THIAMINE-PHOSPHATE SYNTHASE"/>
    <property type="match status" value="1"/>
</dbReference>
<feature type="binding site" evidence="9">
    <location>
        <begin position="33"/>
        <end position="37"/>
    </location>
    <ligand>
        <name>4-amino-2-methyl-5-(diphosphooxymethyl)pyrimidine</name>
        <dbReference type="ChEBI" id="CHEBI:57841"/>
    </ligand>
</feature>
<dbReference type="GO" id="GO:0009228">
    <property type="term" value="P:thiamine biosynthetic process"/>
    <property type="evidence" value="ECO:0007669"/>
    <property type="project" value="UniProtKB-KW"/>
</dbReference>
<feature type="binding site" evidence="9">
    <location>
        <position position="133"/>
    </location>
    <ligand>
        <name>4-amino-2-methyl-5-(diphosphooxymethyl)pyrimidine</name>
        <dbReference type="ChEBI" id="CHEBI:57841"/>
    </ligand>
</feature>
<comment type="catalytic activity">
    <reaction evidence="8 9 10">
        <text>2-[(2R,5Z)-2-carboxy-4-methylthiazol-5(2H)-ylidene]ethyl phosphate + 4-amino-2-methyl-5-(diphosphooxymethyl)pyrimidine + 2 H(+) = thiamine phosphate + CO2 + diphosphate</text>
        <dbReference type="Rhea" id="RHEA:47844"/>
        <dbReference type="ChEBI" id="CHEBI:15378"/>
        <dbReference type="ChEBI" id="CHEBI:16526"/>
        <dbReference type="ChEBI" id="CHEBI:33019"/>
        <dbReference type="ChEBI" id="CHEBI:37575"/>
        <dbReference type="ChEBI" id="CHEBI:57841"/>
        <dbReference type="ChEBI" id="CHEBI:62899"/>
        <dbReference type="EC" id="2.5.1.3"/>
    </reaction>
</comment>